<dbReference type="Proteomes" id="UP001150062">
    <property type="component" value="Unassembled WGS sequence"/>
</dbReference>
<organism evidence="3 5">
    <name type="scientific">Anaeramoeba flamelloides</name>
    <dbReference type="NCBI Taxonomy" id="1746091"/>
    <lineage>
        <taxon>Eukaryota</taxon>
        <taxon>Metamonada</taxon>
        <taxon>Anaeramoebidae</taxon>
        <taxon>Anaeramoeba</taxon>
    </lineage>
</organism>
<evidence type="ECO:0000256" key="2">
    <source>
        <dbReference type="SAM" id="SignalP"/>
    </source>
</evidence>
<reference evidence="3" key="2">
    <citation type="submission" date="2022-08" db="EMBL/GenBank/DDBJ databases">
        <title>Novel sulphate-reducing endosymbionts in the free-living metamonad Anaeramoeba.</title>
        <authorList>
            <person name="Jerlstrom-Hultqvist J."/>
            <person name="Cepicka I."/>
            <person name="Gallot-Lavallee L."/>
            <person name="Salas-Leiva D."/>
            <person name="Curtis B.A."/>
            <person name="Zahonova K."/>
            <person name="Pipaliya S."/>
            <person name="Dacks J."/>
            <person name="Roger A.J."/>
        </authorList>
    </citation>
    <scope>NUCLEOTIDE SEQUENCE</scope>
    <source>
        <strain evidence="3">Busselton2</strain>
    </source>
</reference>
<dbReference type="AlphaFoldDB" id="A0AAV7Z1P5"/>
<evidence type="ECO:0000313" key="5">
    <source>
        <dbReference type="Proteomes" id="UP001146793"/>
    </source>
</evidence>
<keyword evidence="1" id="KW-1133">Transmembrane helix</keyword>
<keyword evidence="2" id="KW-0732">Signal</keyword>
<dbReference type="Gene3D" id="2.70.130.10">
    <property type="entry name" value="Mannose-6-phosphate receptor binding domain"/>
    <property type="match status" value="2"/>
</dbReference>
<dbReference type="EMBL" id="JAOAOG010000036">
    <property type="protein sequence ID" value="KAJ6252984.1"/>
    <property type="molecule type" value="Genomic_DNA"/>
</dbReference>
<dbReference type="GO" id="GO:0000139">
    <property type="term" value="C:Golgi membrane"/>
    <property type="evidence" value="ECO:0007669"/>
    <property type="project" value="UniProtKB-SubCell"/>
</dbReference>
<reference evidence="4" key="1">
    <citation type="submission" date="2022-08" db="EMBL/GenBank/DDBJ databases">
        <title>Novel sulfate-reducing endosymbionts in the free-living metamonad Anaeramoeba.</title>
        <authorList>
            <person name="Jerlstrom-Hultqvist J."/>
            <person name="Cepicka I."/>
            <person name="Gallot-Lavallee L."/>
            <person name="Salas-Leiva D."/>
            <person name="Curtis B.A."/>
            <person name="Zahonova K."/>
            <person name="Pipaliya S."/>
            <person name="Dacks J."/>
            <person name="Roger A.J."/>
        </authorList>
    </citation>
    <scope>NUCLEOTIDE SEQUENCE</scope>
    <source>
        <strain evidence="4">Schooner1</strain>
    </source>
</reference>
<dbReference type="EMBL" id="JANTQA010000045">
    <property type="protein sequence ID" value="KAJ3434035.1"/>
    <property type="molecule type" value="Genomic_DNA"/>
</dbReference>
<dbReference type="Proteomes" id="UP001146793">
    <property type="component" value="Unassembled WGS sequence"/>
</dbReference>
<feature type="chain" id="PRO_5043765020" evidence="2">
    <location>
        <begin position="21"/>
        <end position="395"/>
    </location>
</feature>
<keyword evidence="6" id="KW-1185">Reference proteome</keyword>
<gene>
    <name evidence="3" type="ORF">M0812_20094</name>
    <name evidence="4" type="ORF">M0813_13688</name>
</gene>
<evidence type="ECO:0000256" key="1">
    <source>
        <dbReference type="SAM" id="Phobius"/>
    </source>
</evidence>
<feature type="signal peptide" evidence="2">
    <location>
        <begin position="1"/>
        <end position="20"/>
    </location>
</feature>
<evidence type="ECO:0000313" key="4">
    <source>
        <dbReference type="EMBL" id="KAJ6252984.1"/>
    </source>
</evidence>
<dbReference type="PANTHER" id="PTHR15071:SF0">
    <property type="entry name" value="MANNOSE 6-PHOSPHATE RECEPTOR-LIKE PROTEIN 1"/>
    <property type="match status" value="1"/>
</dbReference>
<dbReference type="PANTHER" id="PTHR15071">
    <property type="entry name" value="MANNOSE-6-PHOSPHATE RECEPTOR FAMILY MEMBER"/>
    <property type="match status" value="1"/>
</dbReference>
<name>A0AAV7Z1P5_9EUKA</name>
<accession>A0AAV7Z1P5</accession>
<protein>
    <submittedName>
        <fullName evidence="3">Uncharacterized protein</fullName>
    </submittedName>
</protein>
<keyword evidence="1" id="KW-0472">Membrane</keyword>
<evidence type="ECO:0000313" key="3">
    <source>
        <dbReference type="EMBL" id="KAJ3434035.1"/>
    </source>
</evidence>
<evidence type="ECO:0000313" key="6">
    <source>
        <dbReference type="Proteomes" id="UP001150062"/>
    </source>
</evidence>
<comment type="caution">
    <text evidence="3">The sequence shown here is derived from an EMBL/GenBank/DDBJ whole genome shotgun (WGS) entry which is preliminary data.</text>
</comment>
<dbReference type="SUPFAM" id="SSF50911">
    <property type="entry name" value="Mannose 6-phosphate receptor domain"/>
    <property type="match status" value="2"/>
</dbReference>
<feature type="transmembrane region" description="Helical" evidence="1">
    <location>
        <begin position="367"/>
        <end position="387"/>
    </location>
</feature>
<keyword evidence="1" id="KW-0812">Transmembrane</keyword>
<sequence length="395" mass="44076">MPSKLLVVLQLCFLFSLVTLLTVKTYPSDGTCQWTDPNQHVYNFHQIMRQNNNYHFTDTEGILYTLNVCQDTVTDSTCSCCTPNTATGYSMKDKKCTPWGQISNGVTYGYIDPDDTSVGVSLTTTYTNSGHQNGSQIYHLFCNENAEFGIMSVYQIATNPPHIEINCATKYACKNVPSPTPTPHIDPTICKTIYNDQLYDLEPLKMQYHVQDSVSGLTYFLGVCTNVTTRYCPCCDPDLAVGWAMDQNGVCEILGDLNNNLWQAIDNYSDPYAGISLRYMHRGGGQRARLLRFDFICEESENPGHITEIDEDASSTPVTVVTFPTKWGCPINPWSPLPTPTPKPCPSNNCPTVSPKSNNSTQTITSGYAFLVVIIICITTFALGIFIREYRHKNK</sequence>
<proteinExistence type="predicted"/>
<dbReference type="InterPro" id="IPR009011">
    <property type="entry name" value="Man6P_isomerase_rcpt-bd_dom_sf"/>
</dbReference>